<keyword evidence="2" id="KW-1003">Cell membrane</keyword>
<dbReference type="GO" id="GO:0005886">
    <property type="term" value="C:plasma membrane"/>
    <property type="evidence" value="ECO:0007669"/>
    <property type="project" value="UniProtKB-SubCell"/>
</dbReference>
<evidence type="ECO:0000256" key="6">
    <source>
        <dbReference type="ARBA" id="ARBA00022989"/>
    </source>
</evidence>
<feature type="transmembrane region" description="Helical" evidence="8">
    <location>
        <begin position="319"/>
        <end position="337"/>
    </location>
</feature>
<feature type="transmembrane region" description="Helical" evidence="8">
    <location>
        <begin position="349"/>
        <end position="365"/>
    </location>
</feature>
<dbReference type="EMBL" id="FORY01000017">
    <property type="protein sequence ID" value="SFJ97651.1"/>
    <property type="molecule type" value="Genomic_DNA"/>
</dbReference>
<feature type="transmembrane region" description="Helical" evidence="8">
    <location>
        <begin position="179"/>
        <end position="195"/>
    </location>
</feature>
<dbReference type="GO" id="GO:0016763">
    <property type="term" value="F:pentosyltransferase activity"/>
    <property type="evidence" value="ECO:0007669"/>
    <property type="project" value="TreeGrafter"/>
</dbReference>
<name>A0A1I3VU36_9RHOB</name>
<dbReference type="OrthoDB" id="9153955at2"/>
<evidence type="ECO:0000259" key="9">
    <source>
        <dbReference type="Pfam" id="PF13231"/>
    </source>
</evidence>
<dbReference type="GO" id="GO:0009103">
    <property type="term" value="P:lipopolysaccharide biosynthetic process"/>
    <property type="evidence" value="ECO:0007669"/>
    <property type="project" value="UniProtKB-ARBA"/>
</dbReference>
<evidence type="ECO:0000313" key="11">
    <source>
        <dbReference type="Proteomes" id="UP000183299"/>
    </source>
</evidence>
<dbReference type="PANTHER" id="PTHR33908:SF11">
    <property type="entry name" value="MEMBRANE PROTEIN"/>
    <property type="match status" value="1"/>
</dbReference>
<evidence type="ECO:0000256" key="5">
    <source>
        <dbReference type="ARBA" id="ARBA00022692"/>
    </source>
</evidence>
<evidence type="ECO:0000256" key="8">
    <source>
        <dbReference type="SAM" id="Phobius"/>
    </source>
</evidence>
<feature type="transmembrane region" description="Helical" evidence="8">
    <location>
        <begin position="157"/>
        <end position="173"/>
    </location>
</feature>
<accession>A0A1I3VU36</accession>
<dbReference type="PANTHER" id="PTHR33908">
    <property type="entry name" value="MANNOSYLTRANSFERASE YKCB-RELATED"/>
    <property type="match status" value="1"/>
</dbReference>
<feature type="transmembrane region" description="Helical" evidence="8">
    <location>
        <begin position="244"/>
        <end position="271"/>
    </location>
</feature>
<evidence type="ECO:0000256" key="2">
    <source>
        <dbReference type="ARBA" id="ARBA00022475"/>
    </source>
</evidence>
<proteinExistence type="predicted"/>
<feature type="transmembrane region" description="Helical" evidence="8">
    <location>
        <begin position="59"/>
        <end position="80"/>
    </location>
</feature>
<keyword evidence="6 8" id="KW-1133">Transmembrane helix</keyword>
<evidence type="ECO:0000313" key="10">
    <source>
        <dbReference type="EMBL" id="SFJ97651.1"/>
    </source>
</evidence>
<evidence type="ECO:0000256" key="1">
    <source>
        <dbReference type="ARBA" id="ARBA00004651"/>
    </source>
</evidence>
<dbReference type="Proteomes" id="UP000183299">
    <property type="component" value="Unassembled WGS sequence"/>
</dbReference>
<sequence>MQTSEDTQLSRAFFLILLAYFSVHVVLRTALGGTFEYDEAEMFVLAQEYHLGYGPQTPLYNWIQAFTFDVFGPTTFAIALPKNILLFATYALTFDGFRRLLPVRTAIAVTLALLLLPNVSWEGQRAGSHSIAMLALIGATLNILARRIAAARRGDHFLSHAILLGVALGLGGITKYNYWLFPLPLLLTAGLFPDIRQALWRKDLWLTVLVAASLLALPMLWAVTHIEMTVSSADTLYHPPAFNALPAPLLGVATMFAETLAALALLLLTLLATRLPFGRQMFAAGRPATLSLWMLTSGITGLIAIAFPVIGFGVTDVQARWLIPLLIPLAFGLMIWVTPTLSPRILRNFFRFCAALALLIIVAIADTRLRGAGSDSLDIETLAQAIEQDLPENSKPPAVISFNFYFPGNLKFLRPSWTALPSHPGGTIPEDLTHVVVVGTTNPENIMAKLAMHGLIALDPELGPLHTVTLPYRFEDEETRDVPYVIIPLKNNK</sequence>
<dbReference type="AlphaFoldDB" id="A0A1I3VU36"/>
<evidence type="ECO:0000256" key="7">
    <source>
        <dbReference type="ARBA" id="ARBA00023136"/>
    </source>
</evidence>
<dbReference type="RefSeq" id="WP_066602399.1">
    <property type="nucleotide sequence ID" value="NZ_FORY01000017.1"/>
</dbReference>
<dbReference type="GeneID" id="98666562"/>
<dbReference type="InterPro" id="IPR050297">
    <property type="entry name" value="LipidA_mod_glycosyltrf_83"/>
</dbReference>
<keyword evidence="4 10" id="KW-0808">Transferase</keyword>
<keyword evidence="11" id="KW-1185">Reference proteome</keyword>
<comment type="subcellular location">
    <subcellularLocation>
        <location evidence="1">Cell membrane</location>
        <topology evidence="1">Multi-pass membrane protein</topology>
    </subcellularLocation>
</comment>
<keyword evidence="7 8" id="KW-0472">Membrane</keyword>
<reference evidence="10 11" key="1">
    <citation type="submission" date="2016-10" db="EMBL/GenBank/DDBJ databases">
        <authorList>
            <person name="de Groot N.N."/>
        </authorList>
    </citation>
    <scope>NUCLEOTIDE SEQUENCE [LARGE SCALE GENOMIC DNA]</scope>
    <source>
        <strain evidence="10 11">CGMCC 1.8891</strain>
    </source>
</reference>
<keyword evidence="3 10" id="KW-0328">Glycosyltransferase</keyword>
<feature type="transmembrane region" description="Helical" evidence="8">
    <location>
        <begin position="101"/>
        <end position="120"/>
    </location>
</feature>
<feature type="transmembrane region" description="Helical" evidence="8">
    <location>
        <begin position="12"/>
        <end position="31"/>
    </location>
</feature>
<gene>
    <name evidence="10" type="ORF">SAMN04488138_11720</name>
</gene>
<feature type="transmembrane region" description="Helical" evidence="8">
    <location>
        <begin position="204"/>
        <end position="224"/>
    </location>
</feature>
<evidence type="ECO:0000256" key="4">
    <source>
        <dbReference type="ARBA" id="ARBA00022679"/>
    </source>
</evidence>
<organism evidence="10 11">
    <name type="scientific">Celeribacter halophilus</name>
    <dbReference type="NCBI Taxonomy" id="576117"/>
    <lineage>
        <taxon>Bacteria</taxon>
        <taxon>Pseudomonadati</taxon>
        <taxon>Pseudomonadota</taxon>
        <taxon>Alphaproteobacteria</taxon>
        <taxon>Rhodobacterales</taxon>
        <taxon>Roseobacteraceae</taxon>
        <taxon>Celeribacter</taxon>
    </lineage>
</organism>
<feature type="transmembrane region" description="Helical" evidence="8">
    <location>
        <begin position="126"/>
        <end position="145"/>
    </location>
</feature>
<dbReference type="Pfam" id="PF13231">
    <property type="entry name" value="PMT_2"/>
    <property type="match status" value="1"/>
</dbReference>
<protein>
    <submittedName>
        <fullName evidence="10">Dolichyl-phosphate-mannose-protein mannosyltransferase</fullName>
    </submittedName>
</protein>
<feature type="transmembrane region" description="Helical" evidence="8">
    <location>
        <begin position="292"/>
        <end position="313"/>
    </location>
</feature>
<evidence type="ECO:0000256" key="3">
    <source>
        <dbReference type="ARBA" id="ARBA00022676"/>
    </source>
</evidence>
<dbReference type="STRING" id="576117.SAMN04488138_11720"/>
<feature type="domain" description="Glycosyltransferase RgtA/B/C/D-like" evidence="9">
    <location>
        <begin position="57"/>
        <end position="220"/>
    </location>
</feature>
<keyword evidence="5 8" id="KW-0812">Transmembrane</keyword>
<dbReference type="InterPro" id="IPR038731">
    <property type="entry name" value="RgtA/B/C-like"/>
</dbReference>